<gene>
    <name evidence="3" type="ordered locus">Rxyl_1219</name>
</gene>
<reference evidence="3 4" key="1">
    <citation type="submission" date="2006-06" db="EMBL/GenBank/DDBJ databases">
        <title>Complete sequence of Rubrobacter xylanophilus DSM 9941.</title>
        <authorList>
            <consortium name="US DOE Joint Genome Institute"/>
            <person name="Copeland A."/>
            <person name="Lucas S."/>
            <person name="Lapidus A."/>
            <person name="Barry K."/>
            <person name="Detter J.C."/>
            <person name="Glavina del Rio T."/>
            <person name="Hammon N."/>
            <person name="Israni S."/>
            <person name="Dalin E."/>
            <person name="Tice H."/>
            <person name="Pitluck S."/>
            <person name="Munk A.C."/>
            <person name="Brettin T."/>
            <person name="Bruce D."/>
            <person name="Han C."/>
            <person name="Tapia R."/>
            <person name="Gilna P."/>
            <person name="Schmutz J."/>
            <person name="Larimer F."/>
            <person name="Land M."/>
            <person name="Hauser L."/>
            <person name="Kyrpides N."/>
            <person name="Lykidis A."/>
            <person name="da Costa M.S."/>
            <person name="Rainey F.A."/>
            <person name="Empadinhas N."/>
            <person name="Jolivet E."/>
            <person name="Battista J.R."/>
            <person name="Richardson P."/>
        </authorList>
    </citation>
    <scope>NUCLEOTIDE SEQUENCE [LARGE SCALE GENOMIC DNA]</scope>
    <source>
        <strain evidence="4">DSM 9941 / JCM 11954 / NBRC 16129 / PRD-1</strain>
    </source>
</reference>
<dbReference type="STRING" id="266117.Rxyl_1219"/>
<organism evidence="3 4">
    <name type="scientific">Rubrobacter xylanophilus (strain DSM 9941 / JCM 11954 / NBRC 16129 / PRD-1)</name>
    <dbReference type="NCBI Taxonomy" id="266117"/>
    <lineage>
        <taxon>Bacteria</taxon>
        <taxon>Bacillati</taxon>
        <taxon>Actinomycetota</taxon>
        <taxon>Rubrobacteria</taxon>
        <taxon>Rubrobacterales</taxon>
        <taxon>Rubrobacteraceae</taxon>
        <taxon>Rubrobacter</taxon>
    </lineage>
</organism>
<dbReference type="HOGENOM" id="CLU_972816_0_0_11"/>
<feature type="region of interest" description="Disordered" evidence="1">
    <location>
        <begin position="242"/>
        <end position="286"/>
    </location>
</feature>
<feature type="compositionally biased region" description="Basic and acidic residues" evidence="1">
    <location>
        <begin position="245"/>
        <end position="257"/>
    </location>
</feature>
<feature type="transmembrane region" description="Helical" evidence="2">
    <location>
        <begin position="204"/>
        <end position="224"/>
    </location>
</feature>
<keyword evidence="2" id="KW-1133">Transmembrane helix</keyword>
<dbReference type="AlphaFoldDB" id="Q1AWP3"/>
<feature type="compositionally biased region" description="Basic and acidic residues" evidence="1">
    <location>
        <begin position="276"/>
        <end position="286"/>
    </location>
</feature>
<dbReference type="RefSeq" id="WP_011564203.1">
    <property type="nucleotide sequence ID" value="NC_008148.1"/>
</dbReference>
<feature type="transmembrane region" description="Helical" evidence="2">
    <location>
        <begin position="180"/>
        <end position="198"/>
    </location>
</feature>
<dbReference type="OrthoDB" id="5242185at2"/>
<evidence type="ECO:0000256" key="2">
    <source>
        <dbReference type="SAM" id="Phobius"/>
    </source>
</evidence>
<keyword evidence="2" id="KW-0812">Transmembrane</keyword>
<evidence type="ECO:0000313" key="3">
    <source>
        <dbReference type="EMBL" id="ABG04185.1"/>
    </source>
</evidence>
<name>Q1AWP3_RUBXD</name>
<evidence type="ECO:0000313" key="4">
    <source>
        <dbReference type="Proteomes" id="UP000006637"/>
    </source>
</evidence>
<dbReference type="EMBL" id="CP000386">
    <property type="protein sequence ID" value="ABG04185.1"/>
    <property type="molecule type" value="Genomic_DNA"/>
</dbReference>
<dbReference type="Proteomes" id="UP000006637">
    <property type="component" value="Chromosome"/>
</dbReference>
<proteinExistence type="predicted"/>
<dbReference type="KEGG" id="rxy:Rxyl_1219"/>
<accession>Q1AWP3</accession>
<keyword evidence="2" id="KW-0472">Membrane</keyword>
<sequence length="286" mass="31278">MTQGADRRLLAPADVEAVLRRAAEFNARRWDRSRAGGQPVAPEAVVRAAGVAGIPEECVRRALWELDAERAADPPTLPKRLYGSSRIKVRRELPHPREAVEDHVESLARIEHGLKLRMRNPGVLVWDPGSTLGAVRRALDLSGGHALLKTRSVELRVEELGRDRCAAALFADVSNQRAECLTLATILGVTLAMLFVLAGFQNGFFMLGVLPAFAAPLAGFRLFYLRTRAEVRRQLEALLDAAEAGPREEAPPPDRAGRPPGHIQGLEPIPRFAPQRRREGGGRGGE</sequence>
<keyword evidence="4" id="KW-1185">Reference proteome</keyword>
<evidence type="ECO:0000256" key="1">
    <source>
        <dbReference type="SAM" id="MobiDB-lite"/>
    </source>
</evidence>
<protein>
    <submittedName>
        <fullName evidence="3">Uncharacterized protein</fullName>
    </submittedName>
</protein>